<dbReference type="Pfam" id="PF00326">
    <property type="entry name" value="Peptidase_S9"/>
    <property type="match status" value="1"/>
</dbReference>
<feature type="signal peptide" evidence="1">
    <location>
        <begin position="1"/>
        <end position="21"/>
    </location>
</feature>
<dbReference type="PANTHER" id="PTHR22946">
    <property type="entry name" value="DIENELACTONE HYDROLASE DOMAIN-CONTAINING PROTEIN-RELATED"/>
    <property type="match status" value="1"/>
</dbReference>
<dbReference type="InterPro" id="IPR029058">
    <property type="entry name" value="AB_hydrolase_fold"/>
</dbReference>
<name>A0A7X8SMD6_9BACT</name>
<dbReference type="SUPFAM" id="SSF53474">
    <property type="entry name" value="alpha/beta-Hydrolases"/>
    <property type="match status" value="1"/>
</dbReference>
<dbReference type="GO" id="GO:0008236">
    <property type="term" value="F:serine-type peptidase activity"/>
    <property type="evidence" value="ECO:0007669"/>
    <property type="project" value="InterPro"/>
</dbReference>
<dbReference type="InterPro" id="IPR050261">
    <property type="entry name" value="FrsA_esterase"/>
</dbReference>
<comment type="caution">
    <text evidence="3">The sequence shown here is derived from an EMBL/GenBank/DDBJ whole genome shotgun (WGS) entry which is preliminary data.</text>
</comment>
<dbReference type="Proteomes" id="UP000585050">
    <property type="component" value="Unassembled WGS sequence"/>
</dbReference>
<evidence type="ECO:0000313" key="3">
    <source>
        <dbReference type="EMBL" id="NLR92817.1"/>
    </source>
</evidence>
<dbReference type="Gene3D" id="3.40.50.1820">
    <property type="entry name" value="alpha/beta hydrolase"/>
    <property type="match status" value="1"/>
</dbReference>
<proteinExistence type="predicted"/>
<dbReference type="RefSeq" id="WP_168883535.1">
    <property type="nucleotide sequence ID" value="NZ_JABAIL010000005.1"/>
</dbReference>
<protein>
    <submittedName>
        <fullName evidence="3">Prolyl oligopeptidase family serine peptidase</fullName>
    </submittedName>
</protein>
<organism evidence="3 4">
    <name type="scientific">Flammeovirga agarivorans</name>
    <dbReference type="NCBI Taxonomy" id="2726742"/>
    <lineage>
        <taxon>Bacteria</taxon>
        <taxon>Pseudomonadati</taxon>
        <taxon>Bacteroidota</taxon>
        <taxon>Cytophagia</taxon>
        <taxon>Cytophagales</taxon>
        <taxon>Flammeovirgaceae</taxon>
        <taxon>Flammeovirga</taxon>
    </lineage>
</organism>
<keyword evidence="1" id="KW-0732">Signal</keyword>
<gene>
    <name evidence="3" type="ORF">HGP29_16490</name>
</gene>
<reference evidence="3 4" key="1">
    <citation type="submission" date="2020-04" db="EMBL/GenBank/DDBJ databases">
        <title>Flammeovirga sp. SR4, a novel species isolated from seawater.</title>
        <authorList>
            <person name="Wang X."/>
        </authorList>
    </citation>
    <scope>NUCLEOTIDE SEQUENCE [LARGE SCALE GENOMIC DNA]</scope>
    <source>
        <strain evidence="3 4">SR4</strain>
    </source>
</reference>
<evidence type="ECO:0000259" key="2">
    <source>
        <dbReference type="Pfam" id="PF00326"/>
    </source>
</evidence>
<dbReference type="GO" id="GO:0006508">
    <property type="term" value="P:proteolysis"/>
    <property type="evidence" value="ECO:0007669"/>
    <property type="project" value="InterPro"/>
</dbReference>
<dbReference type="EMBL" id="JABAIL010000005">
    <property type="protein sequence ID" value="NLR92817.1"/>
    <property type="molecule type" value="Genomic_DNA"/>
</dbReference>
<dbReference type="PANTHER" id="PTHR22946:SF0">
    <property type="entry name" value="DIENELACTONE HYDROLASE DOMAIN-CONTAINING PROTEIN"/>
    <property type="match status" value="1"/>
</dbReference>
<sequence length="1523" mass="170244">MKHIITFFLLFTTVFFNSLLAQNPQELWADFDPDAGDFKEEIIDENTIGGIYEKKSYISAYFKGKEIRIYCEFKKKADATNAPALLDVHGWMSRPNPDNSFVEDGWAVLAHDYCGKKKENNSEELRANYTKYPEGLEYGNMEPEYGYANRKSKDKEGNQLSDPTETDDYLWYVLQRRALSYLLAQEGVDNTRVGAKGYSYGGTTMWNLGMDERVDAIVAYFGVGFLEYYRTRSVFLYNNPYVEPEMTSGEEMYVANIAPQAHAPYIKAATLWLNGSNDHHGGHERGETIFHNFQPDVPWNFAIQPKAFHSTSELGDDAKIWLEKHVLGTDHYFPSRPTSNISLNDEGIPFYTLTPADPEKVEKVEILYALKDPNNNSRNWKDTEAIRIGNQWTATLPVSDIDDYVFAFSKIDYEGNVVISGDFEAEIPADLGDAVATLEPEPVDPLKWENAGGAIQVPGGVEAFYPVENKAISNDIYTESFYKSPKNSSFSIQYYGTQPQKLFVRVNGKYTVNVETGAHNDDIQEIIIPASSLRNINNAFDLMGSWSEADFIEIGPQAGQDITKVAFTGMMWVKNNEEEDFQPIYHFDGTENRIIAQELNVITELLTNPFENATIGDAQVTKVTRQAGENASILLPLEGEIFIGDQPQIKVLVNQTSGQLPSNNELTLTLRNESTGVIVSKTLPIEQQDQWVEYLFDFENEINSDGSSTANRVYSEISLNFGTDTDNVNDVVYHVFNLVGPKVDFEGTNTRLKEIIVNEKHIKDFDPTYSKMTIDLPYGTKTVPSVMVITEDNEATYEIIDATNIYEETVVRVTAKNGYTQKDYKVRFNVPGRDIYNFNDVVDGITENDEIKLRLVTTEVTVVDNPFPDDMVGEGVQVAKVFRKPGNGGTVEFMFKKGNWKPGEDKLFRIKVYQESGQEAYPTYNRMQFYADGEVNGKGHRGTVKEIEEQDKWVEYVFDLSNINQEFPEDGEYSKITVYFGGDALDPGTDFYFTGLEGPNMNYKDDATLNSISVDGKLLENFTPNQLEYTIELPFGTTGQLPTIEVEATNREAGVDISSITDFTEEQTITVTAVNGSTRIYKINYIEEVFSTNALLSELTLDNALISDFDADQLEYTYELPYGSTSSDIPVIGVITADEKATFVLNDASSLPGEATITVTAQDDTYEKVYKIMFTVAPNTDASLSDLTYNEVSVSEFSSSTFNYSIELPYGTSEYPNVVGEVNDQNAIVSTTYDESFPGNAIVNVVAEDGETTLNYVVTFTVASNTDATLIGLSYDDIMVENFSSNTFEYDILLAHDYEELPALKATLSDENATVSILDIVELPGSATVTVTAEDGETVLVYTVNFNQEEAPYISNNDATLSTLRYDNVEVLGFSSSTFEYDITLPYNYEGVPTLEGLSVDENAIVVISDVEELPGSAMVTVTAEDGLTVLKYTVNFTKEEQPLSAIDSLSILNVYKSSPNTLTVSSESILTGKMLVIFDLNGKKVGEHQLIGHQQQIKISTRGLMIIHIYDNNESSIHKVIF</sequence>
<feature type="domain" description="Peptidase S9 prolyl oligopeptidase catalytic" evidence="2">
    <location>
        <begin position="178"/>
        <end position="313"/>
    </location>
</feature>
<keyword evidence="4" id="KW-1185">Reference proteome</keyword>
<accession>A0A7X8SMD6</accession>
<feature type="chain" id="PRO_5031006023" evidence="1">
    <location>
        <begin position="22"/>
        <end position="1523"/>
    </location>
</feature>
<dbReference type="InterPro" id="IPR001375">
    <property type="entry name" value="Peptidase_S9_cat"/>
</dbReference>
<evidence type="ECO:0000313" key="4">
    <source>
        <dbReference type="Proteomes" id="UP000585050"/>
    </source>
</evidence>
<evidence type="ECO:0000256" key="1">
    <source>
        <dbReference type="SAM" id="SignalP"/>
    </source>
</evidence>